<reference evidence="2 3" key="1">
    <citation type="submission" date="2019-03" db="EMBL/GenBank/DDBJ databases">
        <title>First draft genome of Liparis tanakae, snailfish: a comprehensive survey of snailfish specific genes.</title>
        <authorList>
            <person name="Kim W."/>
            <person name="Song I."/>
            <person name="Jeong J.-H."/>
            <person name="Kim D."/>
            <person name="Kim S."/>
            <person name="Ryu S."/>
            <person name="Song J.Y."/>
            <person name="Lee S.K."/>
        </authorList>
    </citation>
    <scope>NUCLEOTIDE SEQUENCE [LARGE SCALE GENOMIC DNA]</scope>
    <source>
        <tissue evidence="2">Muscle</tissue>
    </source>
</reference>
<name>A0A4Z2GB13_9TELE</name>
<comment type="caution">
    <text evidence="2">The sequence shown here is derived from an EMBL/GenBank/DDBJ whole genome shotgun (WGS) entry which is preliminary data.</text>
</comment>
<gene>
    <name evidence="2" type="primary">Cic_4</name>
    <name evidence="2" type="ORF">EYF80_038990</name>
</gene>
<evidence type="ECO:0000256" key="1">
    <source>
        <dbReference type="SAM" id="MobiDB-lite"/>
    </source>
</evidence>
<sequence>MPTPSASILCSSGSGGRERERKPEGPQDAPGGGLPQPVACHPTPTALLPLILPAESPHPAPRKQIIMGRPGTDNQQPQTGGIKGRFAVM</sequence>
<evidence type="ECO:0000313" key="2">
    <source>
        <dbReference type="EMBL" id="TNN50778.1"/>
    </source>
</evidence>
<keyword evidence="3" id="KW-1185">Reference proteome</keyword>
<dbReference type="AlphaFoldDB" id="A0A4Z2GB13"/>
<proteinExistence type="predicted"/>
<feature type="compositionally biased region" description="Low complexity" evidence="1">
    <location>
        <begin position="42"/>
        <end position="54"/>
    </location>
</feature>
<dbReference type="Proteomes" id="UP000314294">
    <property type="component" value="Unassembled WGS sequence"/>
</dbReference>
<protein>
    <submittedName>
        <fullName evidence="2">Protein capicua</fullName>
    </submittedName>
</protein>
<accession>A0A4Z2GB13</accession>
<evidence type="ECO:0000313" key="3">
    <source>
        <dbReference type="Proteomes" id="UP000314294"/>
    </source>
</evidence>
<feature type="compositionally biased region" description="Basic and acidic residues" evidence="1">
    <location>
        <begin position="16"/>
        <end position="25"/>
    </location>
</feature>
<feature type="compositionally biased region" description="Polar residues" evidence="1">
    <location>
        <begin position="1"/>
        <end position="12"/>
    </location>
</feature>
<organism evidence="2 3">
    <name type="scientific">Liparis tanakae</name>
    <name type="common">Tanaka's snailfish</name>
    <dbReference type="NCBI Taxonomy" id="230148"/>
    <lineage>
        <taxon>Eukaryota</taxon>
        <taxon>Metazoa</taxon>
        <taxon>Chordata</taxon>
        <taxon>Craniata</taxon>
        <taxon>Vertebrata</taxon>
        <taxon>Euteleostomi</taxon>
        <taxon>Actinopterygii</taxon>
        <taxon>Neopterygii</taxon>
        <taxon>Teleostei</taxon>
        <taxon>Neoteleostei</taxon>
        <taxon>Acanthomorphata</taxon>
        <taxon>Eupercaria</taxon>
        <taxon>Perciformes</taxon>
        <taxon>Cottioidei</taxon>
        <taxon>Cottales</taxon>
        <taxon>Liparidae</taxon>
        <taxon>Liparis</taxon>
    </lineage>
</organism>
<feature type="region of interest" description="Disordered" evidence="1">
    <location>
        <begin position="1"/>
        <end position="89"/>
    </location>
</feature>
<dbReference type="EMBL" id="SRLO01000605">
    <property type="protein sequence ID" value="TNN50778.1"/>
    <property type="molecule type" value="Genomic_DNA"/>
</dbReference>